<keyword evidence="2" id="KW-0472">Membrane</keyword>
<feature type="transmembrane region" description="Helical" evidence="2">
    <location>
        <begin position="72"/>
        <end position="88"/>
    </location>
</feature>
<accession>A0A517PZV6</accession>
<feature type="transmembrane region" description="Helical" evidence="2">
    <location>
        <begin position="41"/>
        <end position="60"/>
    </location>
</feature>
<dbReference type="Proteomes" id="UP000315647">
    <property type="component" value="Chromosome"/>
</dbReference>
<dbReference type="RefSeq" id="WP_145447882.1">
    <property type="nucleotide sequence ID" value="NZ_CP037421.1"/>
</dbReference>
<dbReference type="EMBL" id="CP037421">
    <property type="protein sequence ID" value="QDT24905.1"/>
    <property type="molecule type" value="Genomic_DNA"/>
</dbReference>
<feature type="region of interest" description="Disordered" evidence="1">
    <location>
        <begin position="1"/>
        <end position="33"/>
    </location>
</feature>
<evidence type="ECO:0000256" key="2">
    <source>
        <dbReference type="SAM" id="Phobius"/>
    </source>
</evidence>
<keyword evidence="4" id="KW-1185">Reference proteome</keyword>
<evidence type="ECO:0000256" key="1">
    <source>
        <dbReference type="SAM" id="MobiDB-lite"/>
    </source>
</evidence>
<evidence type="ECO:0000313" key="4">
    <source>
        <dbReference type="Proteomes" id="UP000315647"/>
    </source>
</evidence>
<protein>
    <submittedName>
        <fullName evidence="3">Uncharacterized protein</fullName>
    </submittedName>
</protein>
<gene>
    <name evidence="3" type="ORF">Enr10x_01970</name>
</gene>
<keyword evidence="2" id="KW-0812">Transmembrane</keyword>
<dbReference type="AlphaFoldDB" id="A0A517PZV6"/>
<organism evidence="3 4">
    <name type="scientific">Gimesia panareensis</name>
    <dbReference type="NCBI Taxonomy" id="2527978"/>
    <lineage>
        <taxon>Bacteria</taxon>
        <taxon>Pseudomonadati</taxon>
        <taxon>Planctomycetota</taxon>
        <taxon>Planctomycetia</taxon>
        <taxon>Planctomycetales</taxon>
        <taxon>Planctomycetaceae</taxon>
        <taxon>Gimesia</taxon>
    </lineage>
</organism>
<keyword evidence="2" id="KW-1133">Transmembrane helix</keyword>
<evidence type="ECO:0000313" key="3">
    <source>
        <dbReference type="EMBL" id="QDT24905.1"/>
    </source>
</evidence>
<sequence>MTAEQPPSEKPGLEKPESEAETGAETPIEDLPTPGEVRVRFGLYGAGVMMMLCFLFQSFFPATGSEAQRVTALGLIMLAGFIAGWLFARIRF</sequence>
<proteinExistence type="predicted"/>
<name>A0A517PZV6_9PLAN</name>
<reference evidence="3 4" key="1">
    <citation type="submission" date="2019-03" db="EMBL/GenBank/DDBJ databases">
        <title>Deep-cultivation of Planctomycetes and their phenomic and genomic characterization uncovers novel biology.</title>
        <authorList>
            <person name="Wiegand S."/>
            <person name="Jogler M."/>
            <person name="Boedeker C."/>
            <person name="Pinto D."/>
            <person name="Vollmers J."/>
            <person name="Rivas-Marin E."/>
            <person name="Kohn T."/>
            <person name="Peeters S.H."/>
            <person name="Heuer A."/>
            <person name="Rast P."/>
            <person name="Oberbeckmann S."/>
            <person name="Bunk B."/>
            <person name="Jeske O."/>
            <person name="Meyerdierks A."/>
            <person name="Storesund J.E."/>
            <person name="Kallscheuer N."/>
            <person name="Luecker S."/>
            <person name="Lage O.M."/>
            <person name="Pohl T."/>
            <person name="Merkel B.J."/>
            <person name="Hornburger P."/>
            <person name="Mueller R.-W."/>
            <person name="Bruemmer F."/>
            <person name="Labrenz M."/>
            <person name="Spormann A.M."/>
            <person name="Op den Camp H."/>
            <person name="Overmann J."/>
            <person name="Amann R."/>
            <person name="Jetten M.S.M."/>
            <person name="Mascher T."/>
            <person name="Medema M.H."/>
            <person name="Devos D.P."/>
            <person name="Kaster A.-K."/>
            <person name="Ovreas L."/>
            <person name="Rohde M."/>
            <person name="Galperin M.Y."/>
            <person name="Jogler C."/>
        </authorList>
    </citation>
    <scope>NUCLEOTIDE SEQUENCE [LARGE SCALE GENOMIC DNA]</scope>
    <source>
        <strain evidence="3 4">Enr10</strain>
    </source>
</reference>